<protein>
    <recommendedName>
        <fullName evidence="1">DUF659 domain-containing protein</fullName>
    </recommendedName>
</protein>
<accession>A0AAE0E2S0</accession>
<feature type="domain" description="DUF659" evidence="1">
    <location>
        <begin position="54"/>
        <end position="145"/>
    </location>
</feature>
<name>A0AAE0E2S0_9ROSI</name>
<dbReference type="Pfam" id="PF04937">
    <property type="entry name" value="DUF659"/>
    <property type="match status" value="1"/>
</dbReference>
<comment type="caution">
    <text evidence="2">The sequence shown here is derived from an EMBL/GenBank/DDBJ whole genome shotgun (WGS) entry which is preliminary data.</text>
</comment>
<reference evidence="2" key="1">
    <citation type="journal article" date="2023" name="Plant J.">
        <title>Genome sequences and population genomics provide insights into the demographic history, inbreeding, and mutation load of two 'living fossil' tree species of Dipteronia.</title>
        <authorList>
            <person name="Feng Y."/>
            <person name="Comes H.P."/>
            <person name="Chen J."/>
            <person name="Zhu S."/>
            <person name="Lu R."/>
            <person name="Zhang X."/>
            <person name="Li P."/>
            <person name="Qiu J."/>
            <person name="Olsen K.M."/>
            <person name="Qiu Y."/>
        </authorList>
    </citation>
    <scope>NUCLEOTIDE SEQUENCE</scope>
    <source>
        <strain evidence="2">NBL</strain>
    </source>
</reference>
<dbReference type="AlphaFoldDB" id="A0AAE0E2S0"/>
<evidence type="ECO:0000313" key="3">
    <source>
        <dbReference type="Proteomes" id="UP001281410"/>
    </source>
</evidence>
<dbReference type="InterPro" id="IPR007021">
    <property type="entry name" value="DUF659"/>
</dbReference>
<proteinExistence type="predicted"/>
<evidence type="ECO:0000259" key="1">
    <source>
        <dbReference type="Pfam" id="PF04937"/>
    </source>
</evidence>
<dbReference type="Proteomes" id="UP001281410">
    <property type="component" value="Unassembled WGS sequence"/>
</dbReference>
<dbReference type="EMBL" id="JANJYJ010000006">
    <property type="protein sequence ID" value="KAK3205333.1"/>
    <property type="molecule type" value="Genomic_DNA"/>
</dbReference>
<sequence>MNLISQKKRLKDRVCNSFARWINDVVIPFNVVNYDSFKVFCEALGHYGPGIKPPSFHEIRVPLLKKEVENTCSAIKDHGETWAKHGCSILSDGWKDKREMTLINFLVNCPKGSMFIESDDASSYAKISEKMFELLSKFVERIGVHQCGSSGHQ</sequence>
<organism evidence="2 3">
    <name type="scientific">Dipteronia sinensis</name>
    <dbReference type="NCBI Taxonomy" id="43782"/>
    <lineage>
        <taxon>Eukaryota</taxon>
        <taxon>Viridiplantae</taxon>
        <taxon>Streptophyta</taxon>
        <taxon>Embryophyta</taxon>
        <taxon>Tracheophyta</taxon>
        <taxon>Spermatophyta</taxon>
        <taxon>Magnoliopsida</taxon>
        <taxon>eudicotyledons</taxon>
        <taxon>Gunneridae</taxon>
        <taxon>Pentapetalae</taxon>
        <taxon>rosids</taxon>
        <taxon>malvids</taxon>
        <taxon>Sapindales</taxon>
        <taxon>Sapindaceae</taxon>
        <taxon>Hippocastanoideae</taxon>
        <taxon>Acereae</taxon>
        <taxon>Dipteronia</taxon>
    </lineage>
</organism>
<gene>
    <name evidence="2" type="ORF">Dsin_019379</name>
</gene>
<dbReference type="PANTHER" id="PTHR32166:SF74">
    <property type="entry name" value="OS05G0256350 PROTEIN"/>
    <property type="match status" value="1"/>
</dbReference>
<evidence type="ECO:0000313" key="2">
    <source>
        <dbReference type="EMBL" id="KAK3205333.1"/>
    </source>
</evidence>
<dbReference type="PANTHER" id="PTHR32166">
    <property type="entry name" value="OSJNBA0013A04.12 PROTEIN"/>
    <property type="match status" value="1"/>
</dbReference>
<keyword evidence="3" id="KW-1185">Reference proteome</keyword>